<dbReference type="AlphaFoldDB" id="A0AAF3FKR6"/>
<dbReference type="Pfam" id="PF01370">
    <property type="entry name" value="Epimerase"/>
    <property type="match status" value="1"/>
</dbReference>
<dbReference type="FunFam" id="3.40.50.720:FF:000336">
    <property type="entry name" value="Aldehyde reductase"/>
    <property type="match status" value="1"/>
</dbReference>
<dbReference type="InterPro" id="IPR001509">
    <property type="entry name" value="Epimerase_deHydtase"/>
</dbReference>
<proteinExistence type="inferred from homology"/>
<name>A0AAF3FKR6_9BILA</name>
<dbReference type="PANTHER" id="PTHR10366:SF564">
    <property type="entry name" value="STEROL-4-ALPHA-CARBOXYLATE 3-DEHYDROGENASE, DECARBOXYLATING"/>
    <property type="match status" value="1"/>
</dbReference>
<dbReference type="SUPFAM" id="SSF51735">
    <property type="entry name" value="NAD(P)-binding Rossmann-fold domains"/>
    <property type="match status" value="1"/>
</dbReference>
<evidence type="ECO:0000256" key="2">
    <source>
        <dbReference type="ARBA" id="ARBA00023445"/>
    </source>
</evidence>
<reference evidence="5" key="1">
    <citation type="submission" date="2024-02" db="UniProtKB">
        <authorList>
            <consortium name="WormBaseParasite"/>
        </authorList>
    </citation>
    <scope>IDENTIFICATION</scope>
</reference>
<feature type="domain" description="NAD-dependent epimerase/dehydratase" evidence="3">
    <location>
        <begin position="9"/>
        <end position="245"/>
    </location>
</feature>
<evidence type="ECO:0000313" key="5">
    <source>
        <dbReference type="WBParaSite" id="MBELARI_LOCUS7243"/>
    </source>
</evidence>
<keyword evidence="4" id="KW-1185">Reference proteome</keyword>
<dbReference type="Proteomes" id="UP000887575">
    <property type="component" value="Unassembled WGS sequence"/>
</dbReference>
<evidence type="ECO:0000313" key="4">
    <source>
        <dbReference type="Proteomes" id="UP000887575"/>
    </source>
</evidence>
<evidence type="ECO:0000256" key="1">
    <source>
        <dbReference type="ARBA" id="ARBA00023002"/>
    </source>
</evidence>
<dbReference type="Gene3D" id="3.40.50.720">
    <property type="entry name" value="NAD(P)-binding Rossmann-like Domain"/>
    <property type="match status" value="1"/>
</dbReference>
<dbReference type="InterPro" id="IPR050425">
    <property type="entry name" value="NAD(P)_dehydrat-like"/>
</dbReference>
<protein>
    <submittedName>
        <fullName evidence="5">NAD-dependent epimerase/dehydratase domain-containing protein</fullName>
    </submittedName>
</protein>
<dbReference type="GO" id="GO:0016616">
    <property type="term" value="F:oxidoreductase activity, acting on the CH-OH group of donors, NAD or NADP as acceptor"/>
    <property type="evidence" value="ECO:0007669"/>
    <property type="project" value="TreeGrafter"/>
</dbReference>
<dbReference type="InterPro" id="IPR036291">
    <property type="entry name" value="NAD(P)-bd_dom_sf"/>
</dbReference>
<evidence type="ECO:0000259" key="3">
    <source>
        <dbReference type="Pfam" id="PF01370"/>
    </source>
</evidence>
<organism evidence="4 5">
    <name type="scientific">Mesorhabditis belari</name>
    <dbReference type="NCBI Taxonomy" id="2138241"/>
    <lineage>
        <taxon>Eukaryota</taxon>
        <taxon>Metazoa</taxon>
        <taxon>Ecdysozoa</taxon>
        <taxon>Nematoda</taxon>
        <taxon>Chromadorea</taxon>
        <taxon>Rhabditida</taxon>
        <taxon>Rhabditina</taxon>
        <taxon>Rhabditomorpha</taxon>
        <taxon>Rhabditoidea</taxon>
        <taxon>Rhabditidae</taxon>
        <taxon>Mesorhabditinae</taxon>
        <taxon>Mesorhabditis</taxon>
    </lineage>
</organism>
<dbReference type="WBParaSite" id="MBELARI_LOCUS7243">
    <property type="protein sequence ID" value="MBELARI_LOCUS7243"/>
    <property type="gene ID" value="MBELARI_LOCUS7243"/>
</dbReference>
<dbReference type="PANTHER" id="PTHR10366">
    <property type="entry name" value="NAD DEPENDENT EPIMERASE/DEHYDRATASE"/>
    <property type="match status" value="1"/>
</dbReference>
<comment type="similarity">
    <text evidence="2">Belongs to the NAD(P)-dependent epimerase/dehydratase family. Dihydroflavonol-4-reductase subfamily.</text>
</comment>
<sequence>MNNNNRTLVLVTGASGYVASHCVKLLLSEGYLVRGTVRSLSNPKKVGPIKKLDVDGRLELVEANLLQEDGWQSAVRGCDYVLHVASPFPIVSTEETIKTAIDGTLNVLKACQNEASVKKVVLTSSCAAVNEGNDPDRIFDEGSWTNTRSSQVDFYAKSKTLAEKAAWDFVANIQDGNKFKLTTLNPTLIVGPPLIDDDQGTSITLIRRFLNPWEMPGVPGVSLALVDVRDVAKAHIEAMRRPETDGERILCTSQPSFWFRDFARILGKEFRRQGYWVPLIQVPYAVVYIFSFFDAQAASVLHRIGPEVKFSNKKAKRLLGLEFRDPAESIVEMTYHLIERGIIKKKSGYTGMPDKYKMAL</sequence>
<dbReference type="CDD" id="cd05227">
    <property type="entry name" value="AR_SDR_e"/>
    <property type="match status" value="1"/>
</dbReference>
<accession>A0AAF3FKR6</accession>
<keyword evidence="1" id="KW-0560">Oxidoreductase</keyword>